<dbReference type="RefSeq" id="WP_158946236.1">
    <property type="nucleotide sequence ID" value="NZ_CP046400.1"/>
</dbReference>
<dbReference type="Gene3D" id="3.60.160.10">
    <property type="entry name" value="Mitochondrial biogenesis AIM24"/>
    <property type="match status" value="1"/>
</dbReference>
<evidence type="ECO:0000313" key="2">
    <source>
        <dbReference type="EMBL" id="QGY39024.1"/>
    </source>
</evidence>
<sequence>MSLKGKFEITASKTAQDGTVFEILELQELKGYWNTFAAERLYFANKAGMKAKVVRIRLNNSKIRLEPGALYFMQGNLEMKTSSGGGMMKGLLRKTLTGETFFVNEISGTGDVYLEPTFGHYFLHEIGGLEGGVIVDKGYFFAGSGDLDISIAKQKKISAGFFGGKGFFQTKISGIGIAVVLSPVPLDEVEIMDLSGGKLSVDGTFAFMRSESVEFAVQKSSKSWFSTSVSGEGLLHTYSGSGRVWVAPTQSIYEMLTYVPAGMGGAGGRGGGGGGGDDDDGDYDYDDGDDD</sequence>
<dbReference type="PANTHER" id="PTHR38074">
    <property type="entry name" value="ALTERED INHERITANCE OF MITOCHONDRIA PROTEIN 24, MITOCHONDRIAL"/>
    <property type="match status" value="1"/>
</dbReference>
<dbReference type="InterPro" id="IPR002838">
    <property type="entry name" value="AIM24"/>
</dbReference>
<dbReference type="InterPro" id="IPR036983">
    <property type="entry name" value="AIM24_sf"/>
</dbReference>
<dbReference type="KEGG" id="psel:GM415_02355"/>
<feature type="region of interest" description="Disordered" evidence="1">
    <location>
        <begin position="268"/>
        <end position="291"/>
    </location>
</feature>
<dbReference type="Proteomes" id="UP000428328">
    <property type="component" value="Chromosome"/>
</dbReference>
<feature type="compositionally biased region" description="Acidic residues" evidence="1">
    <location>
        <begin position="276"/>
        <end position="291"/>
    </location>
</feature>
<protein>
    <submittedName>
        <fullName evidence="2">AIM24 family protein</fullName>
    </submittedName>
</protein>
<dbReference type="Pfam" id="PF01987">
    <property type="entry name" value="AIM24"/>
    <property type="match status" value="1"/>
</dbReference>
<keyword evidence="3" id="KW-1185">Reference proteome</keyword>
<organism evidence="2 3">
    <name type="scientific">Pseudodesulfovibrio cashew</name>
    <dbReference type="NCBI Taxonomy" id="2678688"/>
    <lineage>
        <taxon>Bacteria</taxon>
        <taxon>Pseudomonadati</taxon>
        <taxon>Thermodesulfobacteriota</taxon>
        <taxon>Desulfovibrionia</taxon>
        <taxon>Desulfovibrionales</taxon>
        <taxon>Desulfovibrionaceae</taxon>
    </lineage>
</organism>
<evidence type="ECO:0000313" key="3">
    <source>
        <dbReference type="Proteomes" id="UP000428328"/>
    </source>
</evidence>
<evidence type="ECO:0000256" key="1">
    <source>
        <dbReference type="SAM" id="MobiDB-lite"/>
    </source>
</evidence>
<proteinExistence type="predicted"/>
<dbReference type="InterPro" id="IPR016031">
    <property type="entry name" value="Trp_RNA-bd_attenuator-like_dom"/>
</dbReference>
<gene>
    <name evidence="2" type="ORF">GM415_02355</name>
</gene>
<dbReference type="EMBL" id="CP046400">
    <property type="protein sequence ID" value="QGY39024.1"/>
    <property type="molecule type" value="Genomic_DNA"/>
</dbReference>
<reference evidence="2 3" key="1">
    <citation type="submission" date="2019-11" db="EMBL/GenBank/DDBJ databases">
        <authorList>
            <person name="Zheng R.K."/>
            <person name="Sun C.M."/>
        </authorList>
    </citation>
    <scope>NUCLEOTIDE SEQUENCE [LARGE SCALE GENOMIC DNA]</scope>
    <source>
        <strain evidence="2 3">SRB007</strain>
    </source>
</reference>
<dbReference type="SUPFAM" id="SSF51219">
    <property type="entry name" value="TRAP-like"/>
    <property type="match status" value="1"/>
</dbReference>
<name>A0A6I6JMV0_9BACT</name>
<dbReference type="PANTHER" id="PTHR38074:SF1">
    <property type="entry name" value="ALTERED INHERITANCE OF MITOCHONDRIA PROTEIN 24, MITOCHONDRIAL"/>
    <property type="match status" value="1"/>
</dbReference>
<accession>A0A6I6JMV0</accession>
<dbReference type="AlphaFoldDB" id="A0A6I6JMV0"/>